<dbReference type="Pfam" id="PF18035">
    <property type="entry name" value="Bap31_Bap29_C"/>
    <property type="match status" value="1"/>
</dbReference>
<keyword evidence="5 16" id="KW-0812">Transmembrane</keyword>
<keyword evidence="7 14" id="KW-0833">Ubl conjugation pathway</keyword>
<proteinExistence type="inferred from homology"/>
<evidence type="ECO:0000256" key="4">
    <source>
        <dbReference type="ARBA" id="ARBA00022679"/>
    </source>
</evidence>
<evidence type="ECO:0000256" key="1">
    <source>
        <dbReference type="ARBA" id="ARBA00004477"/>
    </source>
</evidence>
<dbReference type="STRING" id="6313.A0A0K0DKX3"/>
<dbReference type="InterPro" id="IPR050113">
    <property type="entry name" value="Ub_conjugating_enzyme"/>
</dbReference>
<evidence type="ECO:0000256" key="7">
    <source>
        <dbReference type="ARBA" id="ARBA00022786"/>
    </source>
</evidence>
<feature type="domain" description="UBC core" evidence="17">
    <location>
        <begin position="32"/>
        <end position="181"/>
    </location>
</feature>
<dbReference type="FunFam" id="1.20.5.110:FF:000011">
    <property type="entry name" value="B-cell receptor-associated protein 29"/>
    <property type="match status" value="1"/>
</dbReference>
<comment type="similarity">
    <text evidence="14">Belongs to the ubiquitin-conjugating enzyme family.</text>
</comment>
<dbReference type="PANTHER" id="PTHR24067">
    <property type="entry name" value="UBIQUITIN-CONJUGATING ENZYME E2"/>
    <property type="match status" value="1"/>
</dbReference>
<keyword evidence="3" id="KW-0813">Transport</keyword>
<dbReference type="GO" id="GO:0015031">
    <property type="term" value="P:protein transport"/>
    <property type="evidence" value="ECO:0007669"/>
    <property type="project" value="UniProtKB-KW"/>
</dbReference>
<dbReference type="AlphaFoldDB" id="A0A0K0DKX3"/>
<dbReference type="GO" id="GO:0005524">
    <property type="term" value="F:ATP binding"/>
    <property type="evidence" value="ECO:0007669"/>
    <property type="project" value="UniProtKB-UniRule"/>
</dbReference>
<evidence type="ECO:0000256" key="14">
    <source>
        <dbReference type="RuleBase" id="RU362109"/>
    </source>
</evidence>
<evidence type="ECO:0000256" key="6">
    <source>
        <dbReference type="ARBA" id="ARBA00022703"/>
    </source>
</evidence>
<evidence type="ECO:0000256" key="8">
    <source>
        <dbReference type="ARBA" id="ARBA00022824"/>
    </source>
</evidence>
<keyword evidence="18" id="KW-1185">Reference proteome</keyword>
<keyword evidence="12 16" id="KW-0472">Membrane</keyword>
<name>A0A0K0DKX3_ANGCA</name>
<evidence type="ECO:0000256" key="10">
    <source>
        <dbReference type="ARBA" id="ARBA00022989"/>
    </source>
</evidence>
<accession>A0A0K0DKX3</accession>
<keyword evidence="4" id="KW-0808">Transferase</keyword>
<keyword evidence="8" id="KW-0256">Endoplasmic reticulum</keyword>
<reference evidence="18" key="1">
    <citation type="submission" date="2012-09" db="EMBL/GenBank/DDBJ databases">
        <authorList>
            <person name="Martin A.A."/>
        </authorList>
    </citation>
    <scope>NUCLEOTIDE SEQUENCE</scope>
</reference>
<dbReference type="GO" id="GO:0032446">
    <property type="term" value="P:protein modification by small protein conjugation"/>
    <property type="evidence" value="ECO:0007669"/>
    <property type="project" value="UniProtKB-ARBA"/>
</dbReference>
<dbReference type="InterPro" id="IPR000608">
    <property type="entry name" value="UBC"/>
</dbReference>
<keyword evidence="14" id="KW-0067">ATP-binding</keyword>
<evidence type="ECO:0000256" key="2">
    <source>
        <dbReference type="ARBA" id="ARBA00007956"/>
    </source>
</evidence>
<dbReference type="GO" id="GO:0016740">
    <property type="term" value="F:transferase activity"/>
    <property type="evidence" value="ECO:0007669"/>
    <property type="project" value="UniProtKB-KW"/>
</dbReference>
<keyword evidence="9" id="KW-0653">Protein transport</keyword>
<dbReference type="GO" id="GO:0005789">
    <property type="term" value="C:endoplasmic reticulum membrane"/>
    <property type="evidence" value="ECO:0007669"/>
    <property type="project" value="UniProtKB-SubCell"/>
</dbReference>
<evidence type="ECO:0000256" key="15">
    <source>
        <dbReference type="SAM" id="Coils"/>
    </source>
</evidence>
<evidence type="ECO:0000313" key="18">
    <source>
        <dbReference type="Proteomes" id="UP000035642"/>
    </source>
</evidence>
<dbReference type="PROSITE" id="PS00183">
    <property type="entry name" value="UBC_1"/>
    <property type="match status" value="1"/>
</dbReference>
<evidence type="ECO:0000256" key="3">
    <source>
        <dbReference type="ARBA" id="ARBA00022448"/>
    </source>
</evidence>
<dbReference type="WBParaSite" id="ACAC_0001219201-mRNA-1">
    <property type="protein sequence ID" value="ACAC_0001219201-mRNA-1"/>
    <property type="gene ID" value="ACAC_0001219201"/>
</dbReference>
<dbReference type="CDD" id="cd23813">
    <property type="entry name" value="UBCc_UBE2N"/>
    <property type="match status" value="1"/>
</dbReference>
<keyword evidence="10 16" id="KW-1133">Transmembrane helix</keyword>
<sequence length="365" mass="40789">MTYWQGAIFRNDKHRELIEISGLGSIKNMAGALPRRIIKETQRLMADPVPGISASPDDNNARYFHVMIAGPQDSPFAGGVFKLELFLPEEYPMAAPKVRFMTKIYHPNIDKLGRICLDILKDKWSPALQIRTVLLSIQALLSAPNPEVVVNCSGSVVRGDRGDIHPSLAVDSPYVVRWSKLFKSRLVSSLAAHGQIYSYSAAFVLFVLFADSVREVKKYSHVEVAMESSVIHRVADTDAIIHMRLFRAQRNFYISGFALLLFLVIKRIMGLISRGAQLEAASEAAMRQAESATKAATTLMNASGDSEVAELNRKIEELGIELKKAQTDRDTLLKQSESLQTEYDRVSDLLVKFEVFIFRGSALWL</sequence>
<protein>
    <submittedName>
        <fullName evidence="19">UBIQUITIN_CONJUGAT_2 domain-containing protein</fullName>
    </submittedName>
</protein>
<evidence type="ECO:0000256" key="12">
    <source>
        <dbReference type="ARBA" id="ARBA00023136"/>
    </source>
</evidence>
<dbReference type="InterPro" id="IPR040463">
    <property type="entry name" value="BAP29/BAP31_N"/>
</dbReference>
<keyword evidence="6" id="KW-0053">Apoptosis</keyword>
<dbReference type="SMART" id="SM00212">
    <property type="entry name" value="UBCc"/>
    <property type="match status" value="1"/>
</dbReference>
<dbReference type="InterPro" id="IPR023313">
    <property type="entry name" value="UBQ-conjugating_AS"/>
</dbReference>
<comment type="similarity">
    <text evidence="2">Belongs to the BCAP29/BCAP31 family.</text>
</comment>
<feature type="transmembrane region" description="Helical" evidence="16">
    <location>
        <begin position="186"/>
        <end position="210"/>
    </location>
</feature>
<evidence type="ECO:0000256" key="5">
    <source>
        <dbReference type="ARBA" id="ARBA00022692"/>
    </source>
</evidence>
<keyword evidence="11 15" id="KW-0175">Coiled coil</keyword>
<comment type="subcellular location">
    <subcellularLocation>
        <location evidence="1">Endoplasmic reticulum membrane</location>
        <topology evidence="1">Multi-pass membrane protein</topology>
    </subcellularLocation>
</comment>
<feature type="transmembrane region" description="Helical" evidence="16">
    <location>
        <begin position="252"/>
        <end position="269"/>
    </location>
</feature>
<dbReference type="Pfam" id="PF05529">
    <property type="entry name" value="Bap31"/>
    <property type="match status" value="1"/>
</dbReference>
<keyword evidence="14" id="KW-0547">Nucleotide-binding</keyword>
<evidence type="ECO:0000256" key="13">
    <source>
        <dbReference type="PROSITE-ProRule" id="PRU10133"/>
    </source>
</evidence>
<evidence type="ECO:0000256" key="9">
    <source>
        <dbReference type="ARBA" id="ARBA00022927"/>
    </source>
</evidence>
<dbReference type="Gene3D" id="1.20.5.110">
    <property type="match status" value="1"/>
</dbReference>
<feature type="coiled-coil region" evidence="15">
    <location>
        <begin position="308"/>
        <end position="342"/>
    </location>
</feature>
<dbReference type="InterPro" id="IPR016135">
    <property type="entry name" value="UBQ-conjugating_enzyme/RWD"/>
</dbReference>
<dbReference type="Gene3D" id="3.10.110.10">
    <property type="entry name" value="Ubiquitin Conjugating Enzyme"/>
    <property type="match status" value="1"/>
</dbReference>
<dbReference type="InterPro" id="IPR041672">
    <property type="entry name" value="Bap31/Bap29_C"/>
</dbReference>
<evidence type="ECO:0000313" key="19">
    <source>
        <dbReference type="WBParaSite" id="ACAC_0001219201-mRNA-1"/>
    </source>
</evidence>
<dbReference type="PROSITE" id="PS50127">
    <property type="entry name" value="UBC_2"/>
    <property type="match status" value="1"/>
</dbReference>
<evidence type="ECO:0000256" key="16">
    <source>
        <dbReference type="SAM" id="Phobius"/>
    </source>
</evidence>
<dbReference type="GO" id="GO:0006915">
    <property type="term" value="P:apoptotic process"/>
    <property type="evidence" value="ECO:0007669"/>
    <property type="project" value="UniProtKB-KW"/>
</dbReference>
<evidence type="ECO:0000256" key="11">
    <source>
        <dbReference type="ARBA" id="ARBA00023054"/>
    </source>
</evidence>
<dbReference type="Pfam" id="PF00179">
    <property type="entry name" value="UQ_con"/>
    <property type="match status" value="1"/>
</dbReference>
<dbReference type="Proteomes" id="UP000035642">
    <property type="component" value="Unassembled WGS sequence"/>
</dbReference>
<feature type="active site" description="Glycyl thioester intermediate" evidence="13">
    <location>
        <position position="116"/>
    </location>
</feature>
<evidence type="ECO:0000259" key="17">
    <source>
        <dbReference type="PROSITE" id="PS50127"/>
    </source>
</evidence>
<dbReference type="SUPFAM" id="SSF54495">
    <property type="entry name" value="UBC-like"/>
    <property type="match status" value="1"/>
</dbReference>
<organism evidence="18 19">
    <name type="scientific">Angiostrongylus cantonensis</name>
    <name type="common">Rat lungworm</name>
    <dbReference type="NCBI Taxonomy" id="6313"/>
    <lineage>
        <taxon>Eukaryota</taxon>
        <taxon>Metazoa</taxon>
        <taxon>Ecdysozoa</taxon>
        <taxon>Nematoda</taxon>
        <taxon>Chromadorea</taxon>
        <taxon>Rhabditida</taxon>
        <taxon>Rhabditina</taxon>
        <taxon>Rhabditomorpha</taxon>
        <taxon>Strongyloidea</taxon>
        <taxon>Metastrongylidae</taxon>
        <taxon>Angiostrongylus</taxon>
    </lineage>
</organism>
<reference evidence="19" key="2">
    <citation type="submission" date="2017-02" db="UniProtKB">
        <authorList>
            <consortium name="WormBaseParasite"/>
        </authorList>
    </citation>
    <scope>IDENTIFICATION</scope>
</reference>
<dbReference type="FunFam" id="3.10.110.10:FF:000073">
    <property type="entry name" value="Ubiquitin-conjugating enzyme E2 N"/>
    <property type="match status" value="1"/>
</dbReference>